<reference evidence="1" key="1">
    <citation type="journal article" date="2020" name="mSystems">
        <title>Genome- and Community-Level Interaction Insights into Carbon Utilization and Element Cycling Functions of Hydrothermarchaeota in Hydrothermal Sediment.</title>
        <authorList>
            <person name="Zhou Z."/>
            <person name="Liu Y."/>
            <person name="Xu W."/>
            <person name="Pan J."/>
            <person name="Luo Z.H."/>
            <person name="Li M."/>
        </authorList>
    </citation>
    <scope>NUCLEOTIDE SEQUENCE [LARGE SCALE GENOMIC DNA]</scope>
    <source>
        <strain evidence="1">HyVt-94</strain>
    </source>
</reference>
<protein>
    <submittedName>
        <fullName evidence="1">Uncharacterized protein</fullName>
    </submittedName>
</protein>
<evidence type="ECO:0000313" key="1">
    <source>
        <dbReference type="EMBL" id="HHF57795.1"/>
    </source>
</evidence>
<accession>A0A7C5I2Y2</accession>
<dbReference type="AlphaFoldDB" id="A0A7C5I2Y2"/>
<sequence length="163" mass="18666">MRFLKLLAIFFFVSILSADELLLNGGFEQWSSGSDSPPDYWVDALSFDATQNSDPQYVHSGNYSVRLYLNSTSTQSFYQEVQVTPGETYTATFWVYDNDPAGKARIWLRWYDSSDSLIYYEGPSTYTSDYDGWQKIEYTTQAPAGAAYCELQLRGYDDTDWDG</sequence>
<proteinExistence type="predicted"/>
<name>A0A7C5I2Y2_UNCW3</name>
<dbReference type="Gene3D" id="2.60.120.260">
    <property type="entry name" value="Galactose-binding domain-like"/>
    <property type="match status" value="1"/>
</dbReference>
<feature type="non-terminal residue" evidence="1">
    <location>
        <position position="163"/>
    </location>
</feature>
<dbReference type="SUPFAM" id="SSF49785">
    <property type="entry name" value="Galactose-binding domain-like"/>
    <property type="match status" value="1"/>
</dbReference>
<dbReference type="EMBL" id="DRTV01000003">
    <property type="protein sequence ID" value="HHF57795.1"/>
    <property type="molecule type" value="Genomic_DNA"/>
</dbReference>
<gene>
    <name evidence="1" type="ORF">ENL41_00030</name>
</gene>
<dbReference type="InterPro" id="IPR008979">
    <property type="entry name" value="Galactose-bd-like_sf"/>
</dbReference>
<dbReference type="Proteomes" id="UP000886014">
    <property type="component" value="Unassembled WGS sequence"/>
</dbReference>
<comment type="caution">
    <text evidence="1">The sequence shown here is derived from an EMBL/GenBank/DDBJ whole genome shotgun (WGS) entry which is preliminary data.</text>
</comment>
<organism evidence="1">
    <name type="scientific">candidate division WOR-3 bacterium</name>
    <dbReference type="NCBI Taxonomy" id="2052148"/>
    <lineage>
        <taxon>Bacteria</taxon>
        <taxon>Bacteria division WOR-3</taxon>
    </lineage>
</organism>